<accession>A0ACB8S2H4</accession>
<proteinExistence type="predicted"/>
<evidence type="ECO:0000313" key="2">
    <source>
        <dbReference type="Proteomes" id="UP000814033"/>
    </source>
</evidence>
<comment type="caution">
    <text evidence="1">The sequence shown here is derived from an EMBL/GenBank/DDBJ whole genome shotgun (WGS) entry which is preliminary data.</text>
</comment>
<gene>
    <name evidence="1" type="ORF">FA95DRAFT_706910</name>
</gene>
<dbReference type="EMBL" id="MU275866">
    <property type="protein sequence ID" value="KAI0050055.1"/>
    <property type="molecule type" value="Genomic_DNA"/>
</dbReference>
<dbReference type="Proteomes" id="UP000814033">
    <property type="component" value="Unassembled WGS sequence"/>
</dbReference>
<evidence type="ECO:0000313" key="1">
    <source>
        <dbReference type="EMBL" id="KAI0050055.1"/>
    </source>
</evidence>
<sequence>MYECDWRLEVRIHESTHICARSLTAREDTSCRYLTRSAASCRRCPWITEIPRLHLPRMGRRSGQKTRLPKPSTRTTTMCRGRSCWRLLNKAFQLHRYHILLLEKRRCARQLLGRVGCRGTYVSTPGAPVGTVHIRCVRREGKKPSARRWPWKVPDSITGGESCQGKVTSCATDNCLSKKVRRVGGAERSPFLAITTSLIGFKLHIQYSMADRAILSTQRILIIANMWQCFHLIQKHATDYG</sequence>
<name>A0ACB8S2H4_9AGAM</name>
<reference evidence="1" key="2">
    <citation type="journal article" date="2022" name="New Phytol.">
        <title>Evolutionary transition to the ectomycorrhizal habit in the genomes of a hyperdiverse lineage of mushroom-forming fungi.</title>
        <authorList>
            <person name="Looney B."/>
            <person name="Miyauchi S."/>
            <person name="Morin E."/>
            <person name="Drula E."/>
            <person name="Courty P.E."/>
            <person name="Kohler A."/>
            <person name="Kuo A."/>
            <person name="LaButti K."/>
            <person name="Pangilinan J."/>
            <person name="Lipzen A."/>
            <person name="Riley R."/>
            <person name="Andreopoulos W."/>
            <person name="He G."/>
            <person name="Johnson J."/>
            <person name="Nolan M."/>
            <person name="Tritt A."/>
            <person name="Barry K.W."/>
            <person name="Grigoriev I.V."/>
            <person name="Nagy L.G."/>
            <person name="Hibbett D."/>
            <person name="Henrissat B."/>
            <person name="Matheny P.B."/>
            <person name="Labbe J."/>
            <person name="Martin F.M."/>
        </authorList>
    </citation>
    <scope>NUCLEOTIDE SEQUENCE</scope>
    <source>
        <strain evidence="1">FP105234-sp</strain>
    </source>
</reference>
<reference evidence="1" key="1">
    <citation type="submission" date="2021-02" db="EMBL/GenBank/DDBJ databases">
        <authorList>
            <consortium name="DOE Joint Genome Institute"/>
            <person name="Ahrendt S."/>
            <person name="Looney B.P."/>
            <person name="Miyauchi S."/>
            <person name="Morin E."/>
            <person name="Drula E."/>
            <person name="Courty P.E."/>
            <person name="Chicoki N."/>
            <person name="Fauchery L."/>
            <person name="Kohler A."/>
            <person name="Kuo A."/>
            <person name="Labutti K."/>
            <person name="Pangilinan J."/>
            <person name="Lipzen A."/>
            <person name="Riley R."/>
            <person name="Andreopoulos W."/>
            <person name="He G."/>
            <person name="Johnson J."/>
            <person name="Barry K.W."/>
            <person name="Grigoriev I.V."/>
            <person name="Nagy L."/>
            <person name="Hibbett D."/>
            <person name="Henrissat B."/>
            <person name="Matheny P.B."/>
            <person name="Labbe J."/>
            <person name="Martin F."/>
        </authorList>
    </citation>
    <scope>NUCLEOTIDE SEQUENCE</scope>
    <source>
        <strain evidence="1">FP105234-sp</strain>
    </source>
</reference>
<protein>
    <submittedName>
        <fullName evidence="1">Uncharacterized protein</fullName>
    </submittedName>
</protein>
<keyword evidence="2" id="KW-1185">Reference proteome</keyword>
<organism evidence="1 2">
    <name type="scientific">Auriscalpium vulgare</name>
    <dbReference type="NCBI Taxonomy" id="40419"/>
    <lineage>
        <taxon>Eukaryota</taxon>
        <taxon>Fungi</taxon>
        <taxon>Dikarya</taxon>
        <taxon>Basidiomycota</taxon>
        <taxon>Agaricomycotina</taxon>
        <taxon>Agaricomycetes</taxon>
        <taxon>Russulales</taxon>
        <taxon>Auriscalpiaceae</taxon>
        <taxon>Auriscalpium</taxon>
    </lineage>
</organism>